<protein>
    <submittedName>
        <fullName evidence="1">DUF4176 domain-containing protein</fullName>
    </submittedName>
</protein>
<dbReference type="RefSeq" id="WP_104265142.1">
    <property type="nucleotide sequence ID" value="NZ_CP028130.1"/>
</dbReference>
<proteinExistence type="predicted"/>
<gene>
    <name evidence="1" type="ORF">C7V51_08935</name>
</gene>
<organism evidence="1 2">
    <name type="scientific">Rathayibacter iranicus</name>
    <dbReference type="NCBI Taxonomy" id="59737"/>
    <lineage>
        <taxon>Bacteria</taxon>
        <taxon>Bacillati</taxon>
        <taxon>Actinomycetota</taxon>
        <taxon>Actinomycetes</taxon>
        <taxon>Micrococcales</taxon>
        <taxon>Microbacteriaceae</taxon>
        <taxon>Rathayibacter</taxon>
    </lineage>
</organism>
<dbReference type="Proteomes" id="UP000283946">
    <property type="component" value="Chromosome"/>
</dbReference>
<evidence type="ECO:0000313" key="2">
    <source>
        <dbReference type="Proteomes" id="UP000283946"/>
    </source>
</evidence>
<dbReference type="AlphaFoldDB" id="A0AAD1ACQ8"/>
<accession>A0AAD1ACQ8</accession>
<evidence type="ECO:0000313" key="1">
    <source>
        <dbReference type="EMBL" id="AZZ55986.1"/>
    </source>
</evidence>
<dbReference type="Pfam" id="PF13780">
    <property type="entry name" value="DUF4176"/>
    <property type="match status" value="1"/>
</dbReference>
<dbReference type="KEGG" id="ria:C7V51_08935"/>
<reference evidence="1 2" key="1">
    <citation type="submission" date="2018-03" db="EMBL/GenBank/DDBJ databases">
        <title>Bacteriophage NCPPB3778 and a type I-E CRISPR drive the evolution of the US Biological Select Agent, Rathayibacter toxicus.</title>
        <authorList>
            <person name="Davis E.W.II."/>
            <person name="Tabima J.F."/>
            <person name="Weisberg A.J."/>
            <person name="Dantas Lopes L."/>
            <person name="Wiseman M.S."/>
            <person name="Wiseman M.S."/>
            <person name="Pupko T."/>
            <person name="Belcher M.S."/>
            <person name="Sechler A.J."/>
            <person name="Tancos M.A."/>
            <person name="Schroeder B.K."/>
            <person name="Murray T.D."/>
            <person name="Luster D.G."/>
            <person name="Schneider W.L."/>
            <person name="Rogers E."/>
            <person name="Andreote F.D."/>
            <person name="Grunwald N.J."/>
            <person name="Putnam M.L."/>
            <person name="Chang J.H."/>
        </authorList>
    </citation>
    <scope>NUCLEOTIDE SEQUENCE [LARGE SCALE GENOMIC DNA]</scope>
    <source>
        <strain evidence="1 2">NCCPB 2253</strain>
    </source>
</reference>
<sequence length="133" mass="14665">MTDLQPDSVHEESRTFLPLGSVVILKGSVKKLVIVSRGSIVKDQFFDYGAFLYPEGMVDTNVAYFNGDDIAKIVYEGYRDTDDELVLAILNNAYIRFQQEHRPPAAVPALAAPARVAADDLFAGVRDLGDDDE</sequence>
<dbReference type="EMBL" id="CP028130">
    <property type="protein sequence ID" value="AZZ55986.1"/>
    <property type="molecule type" value="Genomic_DNA"/>
</dbReference>
<dbReference type="InterPro" id="IPR025233">
    <property type="entry name" value="DUF4176"/>
</dbReference>
<name>A0AAD1ACQ8_9MICO</name>